<dbReference type="GO" id="GO:0015421">
    <property type="term" value="F:ABC-type oligopeptide transporter activity"/>
    <property type="evidence" value="ECO:0007669"/>
    <property type="project" value="TreeGrafter"/>
</dbReference>
<dbReference type="GO" id="GO:0005524">
    <property type="term" value="F:ATP binding"/>
    <property type="evidence" value="ECO:0007669"/>
    <property type="project" value="UniProtKB-KW"/>
</dbReference>
<organism evidence="10 11">
    <name type="scientific">Draconibacterium orientale</name>
    <dbReference type="NCBI Taxonomy" id="1168034"/>
    <lineage>
        <taxon>Bacteria</taxon>
        <taxon>Pseudomonadati</taxon>
        <taxon>Bacteroidota</taxon>
        <taxon>Bacteroidia</taxon>
        <taxon>Marinilabiliales</taxon>
        <taxon>Prolixibacteraceae</taxon>
        <taxon>Draconibacterium</taxon>
    </lineage>
</organism>
<evidence type="ECO:0000256" key="3">
    <source>
        <dbReference type="ARBA" id="ARBA00022741"/>
    </source>
</evidence>
<reference evidence="10 11" key="1">
    <citation type="submission" date="2016-10" db="EMBL/GenBank/DDBJ databases">
        <authorList>
            <person name="de Groot N.N."/>
        </authorList>
    </citation>
    <scope>NUCLEOTIDE SEQUENCE [LARGE SCALE GENOMIC DNA]</scope>
    <source>
        <strain evidence="10 11">DSM 25947</strain>
    </source>
</reference>
<dbReference type="InterPro" id="IPR039421">
    <property type="entry name" value="Type_1_exporter"/>
</dbReference>
<dbReference type="PROSITE" id="PS00211">
    <property type="entry name" value="ABC_TRANSPORTER_1"/>
    <property type="match status" value="1"/>
</dbReference>
<evidence type="ECO:0000256" key="4">
    <source>
        <dbReference type="ARBA" id="ARBA00022840"/>
    </source>
</evidence>
<dbReference type="InterPro" id="IPR017871">
    <property type="entry name" value="ABC_transporter-like_CS"/>
</dbReference>
<dbReference type="CDD" id="cd18541">
    <property type="entry name" value="ABC_6TM_TmrB_like"/>
    <property type="match status" value="1"/>
</dbReference>
<dbReference type="SUPFAM" id="SSF90123">
    <property type="entry name" value="ABC transporter transmembrane region"/>
    <property type="match status" value="1"/>
</dbReference>
<dbReference type="PROSITE" id="PS50929">
    <property type="entry name" value="ABC_TM1F"/>
    <property type="match status" value="1"/>
</dbReference>
<accession>A0A1I0I730</accession>
<evidence type="ECO:0000256" key="2">
    <source>
        <dbReference type="ARBA" id="ARBA00022692"/>
    </source>
</evidence>
<name>A0A1I0I730_9BACT</name>
<evidence type="ECO:0000313" key="10">
    <source>
        <dbReference type="EMBL" id="SET92375.1"/>
    </source>
</evidence>
<keyword evidence="4 10" id="KW-0067">ATP-binding</keyword>
<proteinExistence type="predicted"/>
<feature type="transmembrane region" description="Helical" evidence="7">
    <location>
        <begin position="161"/>
        <end position="180"/>
    </location>
</feature>
<dbReference type="InterPro" id="IPR036640">
    <property type="entry name" value="ABC1_TM_sf"/>
</dbReference>
<evidence type="ECO:0000259" key="8">
    <source>
        <dbReference type="PROSITE" id="PS50893"/>
    </source>
</evidence>
<keyword evidence="6 7" id="KW-0472">Membrane</keyword>
<dbReference type="SUPFAM" id="SSF52540">
    <property type="entry name" value="P-loop containing nucleoside triphosphate hydrolases"/>
    <property type="match status" value="1"/>
</dbReference>
<protein>
    <submittedName>
        <fullName evidence="10">ATP-binding cassette, subfamily B</fullName>
    </submittedName>
</protein>
<dbReference type="EMBL" id="FOHT01000029">
    <property type="protein sequence ID" value="SET92375.1"/>
    <property type="molecule type" value="Genomic_DNA"/>
</dbReference>
<dbReference type="RefSeq" id="WP_074780918.1">
    <property type="nucleotide sequence ID" value="NZ_FOHT01000029.1"/>
</dbReference>
<dbReference type="InterPro" id="IPR003439">
    <property type="entry name" value="ABC_transporter-like_ATP-bd"/>
</dbReference>
<feature type="domain" description="ABC transporter" evidence="8">
    <location>
        <begin position="341"/>
        <end position="577"/>
    </location>
</feature>
<dbReference type="OrthoDB" id="9760358at2"/>
<dbReference type="InterPro" id="IPR011527">
    <property type="entry name" value="ABC1_TM_dom"/>
</dbReference>
<feature type="transmembrane region" description="Helical" evidence="7">
    <location>
        <begin position="244"/>
        <end position="269"/>
    </location>
</feature>
<feature type="domain" description="ABC transmembrane type-1" evidence="9">
    <location>
        <begin position="21"/>
        <end position="304"/>
    </location>
</feature>
<dbReference type="PANTHER" id="PTHR43394">
    <property type="entry name" value="ATP-DEPENDENT PERMEASE MDL1, MITOCHONDRIAL"/>
    <property type="match status" value="1"/>
</dbReference>
<dbReference type="PANTHER" id="PTHR43394:SF1">
    <property type="entry name" value="ATP-BINDING CASSETTE SUB-FAMILY B MEMBER 10, MITOCHONDRIAL"/>
    <property type="match status" value="1"/>
</dbReference>
<dbReference type="InterPro" id="IPR003593">
    <property type="entry name" value="AAA+_ATPase"/>
</dbReference>
<feature type="transmembrane region" description="Helical" evidence="7">
    <location>
        <begin position="21"/>
        <end position="41"/>
    </location>
</feature>
<sequence>MLSKLKFLLKYTHQYRWWYTGGIIFLVLTVWTSVTIPGFIQKTIDLIAGGRAGNESEFHKNVLIIVGLAVGLILVRTLSRILIFFPARLIERQLKGEMFQKLASFGKDYYDTNSTGNIISRVNNDINGVRMITGFGILQIGNILLSLSLTPYMMWKLSPMLTLYCIIPMVVVFFIVRYGMKVMVKNTHARMDTLQKLSGKIISFLSGNSVIKSYNIYAHAEKKVETENISYYEASLKIAWIRSFVIPLLANLGQILKIIIFFVGGMYVINGKFTIGELTEYIAYAALLAHPIMGLGWVLTIFQQGMVGISSIQTIMDRKGTDDDRKALPANQKGELFKEGIRVENLNYTYHNGDKPVLKDISFSVKPGQIVGITGKVGSGKTTLIQCLNGYLRPGAGQIFYGDIDADSIRSEDIRSVVNTVSQEVFLFSDSIENNIGLTSDETIDEKRFDDVIYKSAFADELLRFPKKGKTMVGEKGIMLSGGQKQRISLARALYTQGELLILDDVFSAVDTDTERFLIKQIVENHAVKSLVVISNRISVLEKTDFTIVLEDGKMAAKGNHEELLKYSDFYRNIAKLQQEGETKKERQL</sequence>
<dbReference type="GO" id="GO:0005886">
    <property type="term" value="C:plasma membrane"/>
    <property type="evidence" value="ECO:0007669"/>
    <property type="project" value="UniProtKB-SubCell"/>
</dbReference>
<gene>
    <name evidence="10" type="ORF">SAMN05444285_12932</name>
</gene>
<dbReference type="PROSITE" id="PS50893">
    <property type="entry name" value="ABC_TRANSPORTER_2"/>
    <property type="match status" value="1"/>
</dbReference>
<feature type="transmembrane region" description="Helical" evidence="7">
    <location>
        <begin position="281"/>
        <end position="302"/>
    </location>
</feature>
<keyword evidence="3" id="KW-0547">Nucleotide-binding</keyword>
<keyword evidence="2 7" id="KW-0812">Transmembrane</keyword>
<keyword evidence="5 7" id="KW-1133">Transmembrane helix</keyword>
<comment type="subcellular location">
    <subcellularLocation>
        <location evidence="1">Cell membrane</location>
        <topology evidence="1">Multi-pass membrane protein</topology>
    </subcellularLocation>
</comment>
<dbReference type="InterPro" id="IPR027417">
    <property type="entry name" value="P-loop_NTPase"/>
</dbReference>
<evidence type="ECO:0000313" key="11">
    <source>
        <dbReference type="Proteomes" id="UP000181981"/>
    </source>
</evidence>
<feature type="transmembrane region" description="Helical" evidence="7">
    <location>
        <begin position="61"/>
        <end position="85"/>
    </location>
</feature>
<dbReference type="Pfam" id="PF00664">
    <property type="entry name" value="ABC_membrane"/>
    <property type="match status" value="1"/>
</dbReference>
<dbReference type="Pfam" id="PF00005">
    <property type="entry name" value="ABC_tran"/>
    <property type="match status" value="1"/>
</dbReference>
<dbReference type="AlphaFoldDB" id="A0A1I0I730"/>
<evidence type="ECO:0000256" key="6">
    <source>
        <dbReference type="ARBA" id="ARBA00023136"/>
    </source>
</evidence>
<dbReference type="Gene3D" id="3.40.50.300">
    <property type="entry name" value="P-loop containing nucleotide triphosphate hydrolases"/>
    <property type="match status" value="1"/>
</dbReference>
<dbReference type="SMART" id="SM00382">
    <property type="entry name" value="AAA"/>
    <property type="match status" value="1"/>
</dbReference>
<dbReference type="GO" id="GO:0016887">
    <property type="term" value="F:ATP hydrolysis activity"/>
    <property type="evidence" value="ECO:0007669"/>
    <property type="project" value="InterPro"/>
</dbReference>
<evidence type="ECO:0000256" key="7">
    <source>
        <dbReference type="SAM" id="Phobius"/>
    </source>
</evidence>
<dbReference type="Proteomes" id="UP000181981">
    <property type="component" value="Unassembled WGS sequence"/>
</dbReference>
<evidence type="ECO:0000259" key="9">
    <source>
        <dbReference type="PROSITE" id="PS50929"/>
    </source>
</evidence>
<dbReference type="Gene3D" id="1.20.1560.10">
    <property type="entry name" value="ABC transporter type 1, transmembrane domain"/>
    <property type="match status" value="1"/>
</dbReference>
<evidence type="ECO:0000256" key="5">
    <source>
        <dbReference type="ARBA" id="ARBA00022989"/>
    </source>
</evidence>
<feature type="transmembrane region" description="Helical" evidence="7">
    <location>
        <begin position="131"/>
        <end position="155"/>
    </location>
</feature>
<evidence type="ECO:0000256" key="1">
    <source>
        <dbReference type="ARBA" id="ARBA00004651"/>
    </source>
</evidence>